<protein>
    <submittedName>
        <fullName evidence="6">TetR family transcriptional regulator</fullName>
    </submittedName>
</protein>
<evidence type="ECO:0000313" key="7">
    <source>
        <dbReference type="Proteomes" id="UP000612456"/>
    </source>
</evidence>
<dbReference type="RefSeq" id="WP_188988054.1">
    <property type="nucleotide sequence ID" value="NZ_BMHP01000001.1"/>
</dbReference>
<dbReference type="GO" id="GO:0003677">
    <property type="term" value="F:DNA binding"/>
    <property type="evidence" value="ECO:0007669"/>
    <property type="project" value="UniProtKB-UniRule"/>
</dbReference>
<sequence length="196" mass="22725">MSRPREFNVDRALHQSLEVFWTKGFKSTTFEDLTRTTKVKKQSLYCVFKNKRDLFLKALVLYREERISILEEMASREMSPLEKLETIFDYSQYQNKETCRGCFMVNSALEFGNDDQEVCREVSLMFDQIESILEKIIREGQEQGLVTKCQSSKELAAYLNNALSGMRFMEKAGASNEQINAILHTSFALIKAENAR</sequence>
<dbReference type="PANTHER" id="PTHR47506">
    <property type="entry name" value="TRANSCRIPTIONAL REGULATORY PROTEIN"/>
    <property type="match status" value="1"/>
</dbReference>
<dbReference type="SUPFAM" id="SSF46689">
    <property type="entry name" value="Homeodomain-like"/>
    <property type="match status" value="1"/>
</dbReference>
<accession>A0A916YIM8</accession>
<dbReference type="Gene3D" id="1.10.10.60">
    <property type="entry name" value="Homeodomain-like"/>
    <property type="match status" value="1"/>
</dbReference>
<keyword evidence="7" id="KW-1185">Reference proteome</keyword>
<dbReference type="Proteomes" id="UP000612456">
    <property type="component" value="Unassembled WGS sequence"/>
</dbReference>
<comment type="caution">
    <text evidence="6">The sequence shown here is derived from an EMBL/GenBank/DDBJ whole genome shotgun (WGS) entry which is preliminary data.</text>
</comment>
<dbReference type="PANTHER" id="PTHR47506:SF10">
    <property type="entry name" value="TRANSCRIPTIONAL REGULATORY PROTEIN"/>
    <property type="match status" value="1"/>
</dbReference>
<dbReference type="SUPFAM" id="SSF48498">
    <property type="entry name" value="Tetracyclin repressor-like, C-terminal domain"/>
    <property type="match status" value="1"/>
</dbReference>
<dbReference type="AlphaFoldDB" id="A0A916YIM8"/>
<organism evidence="6 7">
    <name type="scientific">Paenibacillus nasutitermitis</name>
    <dbReference type="NCBI Taxonomy" id="1652958"/>
    <lineage>
        <taxon>Bacteria</taxon>
        <taxon>Bacillati</taxon>
        <taxon>Bacillota</taxon>
        <taxon>Bacilli</taxon>
        <taxon>Bacillales</taxon>
        <taxon>Paenibacillaceae</taxon>
        <taxon>Paenibacillus</taxon>
    </lineage>
</organism>
<dbReference type="PROSITE" id="PS50977">
    <property type="entry name" value="HTH_TETR_2"/>
    <property type="match status" value="1"/>
</dbReference>
<keyword evidence="3" id="KW-0804">Transcription</keyword>
<reference evidence="6" key="2">
    <citation type="submission" date="2020-09" db="EMBL/GenBank/DDBJ databases">
        <authorList>
            <person name="Sun Q."/>
            <person name="Zhou Y."/>
        </authorList>
    </citation>
    <scope>NUCLEOTIDE SEQUENCE</scope>
    <source>
        <strain evidence="6">CGMCC 1.15178</strain>
    </source>
</reference>
<dbReference type="Pfam" id="PF00440">
    <property type="entry name" value="TetR_N"/>
    <property type="match status" value="1"/>
</dbReference>
<evidence type="ECO:0000256" key="2">
    <source>
        <dbReference type="ARBA" id="ARBA00023125"/>
    </source>
</evidence>
<evidence type="ECO:0000256" key="3">
    <source>
        <dbReference type="ARBA" id="ARBA00023163"/>
    </source>
</evidence>
<evidence type="ECO:0000256" key="1">
    <source>
        <dbReference type="ARBA" id="ARBA00023015"/>
    </source>
</evidence>
<dbReference type="InterPro" id="IPR009057">
    <property type="entry name" value="Homeodomain-like_sf"/>
</dbReference>
<dbReference type="InterPro" id="IPR001647">
    <property type="entry name" value="HTH_TetR"/>
</dbReference>
<dbReference type="EMBL" id="BMHP01000001">
    <property type="protein sequence ID" value="GGD47060.1"/>
    <property type="molecule type" value="Genomic_DNA"/>
</dbReference>
<dbReference type="Gene3D" id="1.10.357.10">
    <property type="entry name" value="Tetracycline Repressor, domain 2"/>
    <property type="match status" value="1"/>
</dbReference>
<dbReference type="Pfam" id="PF16925">
    <property type="entry name" value="TetR_C_13"/>
    <property type="match status" value="1"/>
</dbReference>
<keyword evidence="1" id="KW-0805">Transcription regulation</keyword>
<feature type="domain" description="HTH tetR-type" evidence="5">
    <location>
        <begin position="6"/>
        <end position="66"/>
    </location>
</feature>
<dbReference type="InterPro" id="IPR011075">
    <property type="entry name" value="TetR_C"/>
</dbReference>
<evidence type="ECO:0000256" key="4">
    <source>
        <dbReference type="PROSITE-ProRule" id="PRU00335"/>
    </source>
</evidence>
<keyword evidence="2 4" id="KW-0238">DNA-binding</keyword>
<name>A0A916YIM8_9BACL</name>
<gene>
    <name evidence="6" type="ORF">GCM10010911_00750</name>
</gene>
<proteinExistence type="predicted"/>
<reference evidence="6" key="1">
    <citation type="journal article" date="2014" name="Int. J. Syst. Evol. Microbiol.">
        <title>Complete genome sequence of Corynebacterium casei LMG S-19264T (=DSM 44701T), isolated from a smear-ripened cheese.</title>
        <authorList>
            <consortium name="US DOE Joint Genome Institute (JGI-PGF)"/>
            <person name="Walter F."/>
            <person name="Albersmeier A."/>
            <person name="Kalinowski J."/>
            <person name="Ruckert C."/>
        </authorList>
    </citation>
    <scope>NUCLEOTIDE SEQUENCE</scope>
    <source>
        <strain evidence="6">CGMCC 1.15178</strain>
    </source>
</reference>
<evidence type="ECO:0000313" key="6">
    <source>
        <dbReference type="EMBL" id="GGD47060.1"/>
    </source>
</evidence>
<evidence type="ECO:0000259" key="5">
    <source>
        <dbReference type="PROSITE" id="PS50977"/>
    </source>
</evidence>
<dbReference type="InterPro" id="IPR036271">
    <property type="entry name" value="Tet_transcr_reg_TetR-rel_C_sf"/>
</dbReference>
<feature type="DNA-binding region" description="H-T-H motif" evidence="4">
    <location>
        <begin position="29"/>
        <end position="48"/>
    </location>
</feature>